<feature type="domain" description="GOLD" evidence="3">
    <location>
        <begin position="76"/>
        <end position="145"/>
    </location>
</feature>
<dbReference type="RefSeq" id="XP_002547173.1">
    <property type="nucleotide sequence ID" value="XM_002547127.1"/>
</dbReference>
<evidence type="ECO:0000256" key="1">
    <source>
        <dbReference type="SAM" id="Coils"/>
    </source>
</evidence>
<keyword evidence="2" id="KW-0472">Membrane</keyword>
<protein>
    <recommendedName>
        <fullName evidence="3">GOLD domain-containing protein</fullName>
    </recommendedName>
</protein>
<reference evidence="4 5" key="1">
    <citation type="journal article" date="2009" name="Nature">
        <title>Evolution of pathogenicity and sexual reproduction in eight Candida genomes.</title>
        <authorList>
            <person name="Butler G."/>
            <person name="Rasmussen M.D."/>
            <person name="Lin M.F."/>
            <person name="Santos M.A."/>
            <person name="Sakthikumar S."/>
            <person name="Munro C.A."/>
            <person name="Rheinbay E."/>
            <person name="Grabherr M."/>
            <person name="Forche A."/>
            <person name="Reedy J.L."/>
            <person name="Agrafioti I."/>
            <person name="Arnaud M.B."/>
            <person name="Bates S."/>
            <person name="Brown A.J."/>
            <person name="Brunke S."/>
            <person name="Costanzo M.C."/>
            <person name="Fitzpatrick D.A."/>
            <person name="de Groot P.W."/>
            <person name="Harris D."/>
            <person name="Hoyer L.L."/>
            <person name="Hube B."/>
            <person name="Klis F.M."/>
            <person name="Kodira C."/>
            <person name="Lennard N."/>
            <person name="Logue M.E."/>
            <person name="Martin R."/>
            <person name="Neiman A.M."/>
            <person name="Nikolaou E."/>
            <person name="Quail M.A."/>
            <person name="Quinn J."/>
            <person name="Santos M.C."/>
            <person name="Schmitzberger F.F."/>
            <person name="Sherlock G."/>
            <person name="Shah P."/>
            <person name="Silverstein K.A."/>
            <person name="Skrzypek M.S."/>
            <person name="Soll D."/>
            <person name="Staggs R."/>
            <person name="Stansfield I."/>
            <person name="Stumpf M.P."/>
            <person name="Sudbery P.E."/>
            <person name="Srikantha T."/>
            <person name="Zeng Q."/>
            <person name="Berman J."/>
            <person name="Berriman M."/>
            <person name="Heitman J."/>
            <person name="Gow N.A."/>
            <person name="Lorenz M.C."/>
            <person name="Birren B.W."/>
            <person name="Kellis M."/>
            <person name="Cuomo C.A."/>
        </authorList>
    </citation>
    <scope>NUCLEOTIDE SEQUENCE [LARGE SCALE GENOMIC DNA]</scope>
    <source>
        <strain evidence="5">ATCC MYA-3404 / T1</strain>
    </source>
</reference>
<dbReference type="GeneID" id="8301367"/>
<dbReference type="VEuPathDB" id="FungiDB:CTRG_01479"/>
<sequence length="152" mass="18077">MEIKLWKIPNKDKEILYLSSIISENMNFVSQIQCLHLSKKLLILKSNLKMIMNKMVIVNLKLIYLINQVVNLRLMFENMRKTVDKIEDQLDGLYKALQYYKTRNNRNQATVQSTESRIYYFSIFEVLLMVGMAFLQITIVQLFFRGSRKQLV</sequence>
<feature type="transmembrane region" description="Helical" evidence="2">
    <location>
        <begin position="118"/>
        <end position="144"/>
    </location>
</feature>
<accession>C5M6J8</accession>
<dbReference type="eggNOG" id="KOG1693">
    <property type="taxonomic scope" value="Eukaryota"/>
</dbReference>
<keyword evidence="2" id="KW-1133">Transmembrane helix</keyword>
<evidence type="ECO:0000313" key="4">
    <source>
        <dbReference type="EMBL" id="EER34618.1"/>
    </source>
</evidence>
<evidence type="ECO:0000313" key="5">
    <source>
        <dbReference type="Proteomes" id="UP000002037"/>
    </source>
</evidence>
<keyword evidence="5" id="KW-1185">Reference proteome</keyword>
<keyword evidence="1" id="KW-0175">Coiled coil</keyword>
<keyword evidence="2" id="KW-0812">Transmembrane</keyword>
<dbReference type="STRING" id="294747.C5M6J8"/>
<name>C5M6J8_CANTT</name>
<dbReference type="OrthoDB" id="1929172at2759"/>
<feature type="coiled-coil region" evidence="1">
    <location>
        <begin position="69"/>
        <end position="96"/>
    </location>
</feature>
<dbReference type="InterPro" id="IPR009038">
    <property type="entry name" value="GOLD_dom"/>
</dbReference>
<dbReference type="Proteomes" id="UP000002037">
    <property type="component" value="Unassembled WGS sequence"/>
</dbReference>
<evidence type="ECO:0000256" key="2">
    <source>
        <dbReference type="SAM" id="Phobius"/>
    </source>
</evidence>
<dbReference type="EMBL" id="GG692396">
    <property type="protein sequence ID" value="EER34618.1"/>
    <property type="molecule type" value="Genomic_DNA"/>
</dbReference>
<dbReference type="HOGENOM" id="CLU_1722127_0_0_1"/>
<proteinExistence type="predicted"/>
<dbReference type="AlphaFoldDB" id="C5M6J8"/>
<dbReference type="KEGG" id="ctp:CTRG_01479"/>
<organism evidence="4 5">
    <name type="scientific">Candida tropicalis (strain ATCC MYA-3404 / T1)</name>
    <name type="common">Yeast</name>
    <dbReference type="NCBI Taxonomy" id="294747"/>
    <lineage>
        <taxon>Eukaryota</taxon>
        <taxon>Fungi</taxon>
        <taxon>Dikarya</taxon>
        <taxon>Ascomycota</taxon>
        <taxon>Saccharomycotina</taxon>
        <taxon>Pichiomycetes</taxon>
        <taxon>Debaryomycetaceae</taxon>
        <taxon>Candida/Lodderomyces clade</taxon>
        <taxon>Candida</taxon>
    </lineage>
</organism>
<evidence type="ECO:0000259" key="3">
    <source>
        <dbReference type="Pfam" id="PF01105"/>
    </source>
</evidence>
<gene>
    <name evidence="4" type="ORF">CTRG_01479</name>
</gene>
<dbReference type="Pfam" id="PF01105">
    <property type="entry name" value="EMP24_GP25L"/>
    <property type="match status" value="1"/>
</dbReference>